<feature type="compositionally biased region" description="Basic and acidic residues" evidence="1">
    <location>
        <begin position="294"/>
        <end position="304"/>
    </location>
</feature>
<evidence type="ECO:0000313" key="3">
    <source>
        <dbReference type="Proteomes" id="UP001626550"/>
    </source>
</evidence>
<proteinExistence type="predicted"/>
<comment type="caution">
    <text evidence="2">The sequence shown here is derived from an EMBL/GenBank/DDBJ whole genome shotgun (WGS) entry which is preliminary data.</text>
</comment>
<dbReference type="AlphaFoldDB" id="A0ABD2QGX8"/>
<feature type="compositionally biased region" description="Low complexity" evidence="1">
    <location>
        <begin position="8"/>
        <end position="20"/>
    </location>
</feature>
<dbReference type="EMBL" id="JBJKFK010000202">
    <property type="protein sequence ID" value="KAL3318798.1"/>
    <property type="molecule type" value="Genomic_DNA"/>
</dbReference>
<name>A0ABD2QGX8_9PLAT</name>
<keyword evidence="3" id="KW-1185">Reference proteome</keyword>
<feature type="compositionally biased region" description="Acidic residues" evidence="1">
    <location>
        <begin position="363"/>
        <end position="381"/>
    </location>
</feature>
<organism evidence="2 3">
    <name type="scientific">Cichlidogyrus casuarinus</name>
    <dbReference type="NCBI Taxonomy" id="1844966"/>
    <lineage>
        <taxon>Eukaryota</taxon>
        <taxon>Metazoa</taxon>
        <taxon>Spiralia</taxon>
        <taxon>Lophotrochozoa</taxon>
        <taxon>Platyhelminthes</taxon>
        <taxon>Monogenea</taxon>
        <taxon>Monopisthocotylea</taxon>
        <taxon>Dactylogyridea</taxon>
        <taxon>Ancyrocephalidae</taxon>
        <taxon>Cichlidogyrus</taxon>
    </lineage>
</organism>
<protein>
    <submittedName>
        <fullName evidence="2">Uncharacterized protein</fullName>
    </submittedName>
</protein>
<feature type="region of interest" description="Disordered" evidence="1">
    <location>
        <begin position="1"/>
        <end position="26"/>
    </location>
</feature>
<dbReference type="Proteomes" id="UP001626550">
    <property type="component" value="Unassembled WGS sequence"/>
</dbReference>
<gene>
    <name evidence="2" type="ORF">Ciccas_002542</name>
</gene>
<accession>A0ABD2QGX8</accession>
<reference evidence="2 3" key="1">
    <citation type="submission" date="2024-11" db="EMBL/GenBank/DDBJ databases">
        <title>Adaptive evolution of stress response genes in parasites aligns with host niche diversity.</title>
        <authorList>
            <person name="Hahn C."/>
            <person name="Resl P."/>
        </authorList>
    </citation>
    <scope>NUCLEOTIDE SEQUENCE [LARGE SCALE GENOMIC DNA]</scope>
    <source>
        <strain evidence="2">EGGRZ-B1_66</strain>
        <tissue evidence="2">Body</tissue>
    </source>
</reference>
<sequence>MQSVELTSSSDQYFDSSLSESGEESCHSSTSASSLLLDLPSKLQQNDLNSDYANFLRDEVEFFRNKKAQLISKSTDSQWRADLKERLKREIEDHVRDALTNSTVQDKAERRVSIAGPETGAVEKAEKINHIRRHTLQNDDSFEAEARLFNRRLSRSFKNTINVNYVEEAVLKAAREALQLDGQPQLLDEDILEESTLLRDGFVNGSQVETKKTESLADKIDIFGISNILQETRPRKLLTRDWIRNIYETGNSNFLYSVHEEQVASDSKQRLRMIQQVEKKSVNIASKPAPKRFSLSEESTRRDSGNALSIKSSHRPSLDMVVNNRSYDIFGVLPKEFTHWPPKKPPCDWYYKRAVDSVLEQNIPEDTEDSDDAPTDSDSDELPEKVDKSGKASSSDYLLNLQIKLYR</sequence>
<feature type="region of interest" description="Disordered" evidence="1">
    <location>
        <begin position="288"/>
        <end position="312"/>
    </location>
</feature>
<evidence type="ECO:0000256" key="1">
    <source>
        <dbReference type="SAM" id="MobiDB-lite"/>
    </source>
</evidence>
<evidence type="ECO:0000313" key="2">
    <source>
        <dbReference type="EMBL" id="KAL3318798.1"/>
    </source>
</evidence>
<feature type="region of interest" description="Disordered" evidence="1">
    <location>
        <begin position="362"/>
        <end position="393"/>
    </location>
</feature>